<keyword evidence="1" id="KW-0812">Transmembrane</keyword>
<accession>A0A250K4P0</accession>
<gene>
    <name evidence="2" type="ORF">MYMAC_005951</name>
</gene>
<feature type="transmembrane region" description="Helical" evidence="1">
    <location>
        <begin position="36"/>
        <end position="63"/>
    </location>
</feature>
<proteinExistence type="predicted"/>
<sequence length="78" mass="8295">MNLIEPCILAGAVVGTLTGAILGFSQGVWWGLGGMAAGFVGGVLVLPFVILFLVMGGVALFFWPRHLLRRLRGTRRLG</sequence>
<dbReference type="RefSeq" id="WP_095960545.1">
    <property type="nucleotide sequence ID" value="NZ_CP022203.1"/>
</dbReference>
<keyword evidence="1" id="KW-1133">Transmembrane helix</keyword>
<keyword evidence="3" id="KW-1185">Reference proteome</keyword>
<feature type="transmembrane region" description="Helical" evidence="1">
    <location>
        <begin position="7"/>
        <end position="30"/>
    </location>
</feature>
<evidence type="ECO:0000256" key="1">
    <source>
        <dbReference type="SAM" id="Phobius"/>
    </source>
</evidence>
<reference evidence="2 3" key="1">
    <citation type="submission" date="2017-06" db="EMBL/GenBank/DDBJ databases">
        <title>Sequencing and comparative analysis of myxobacterial genomes.</title>
        <authorList>
            <person name="Rupp O."/>
            <person name="Goesmann A."/>
            <person name="Sogaard-Andersen L."/>
        </authorList>
    </citation>
    <scope>NUCLEOTIDE SEQUENCE [LARGE SCALE GENOMIC DNA]</scope>
    <source>
        <strain evidence="2 3">DSM 14697</strain>
    </source>
</reference>
<organism evidence="2 3">
    <name type="scientific">Corallococcus macrosporus DSM 14697</name>
    <dbReference type="NCBI Taxonomy" id="1189310"/>
    <lineage>
        <taxon>Bacteria</taxon>
        <taxon>Pseudomonadati</taxon>
        <taxon>Myxococcota</taxon>
        <taxon>Myxococcia</taxon>
        <taxon>Myxococcales</taxon>
        <taxon>Cystobacterineae</taxon>
        <taxon>Myxococcaceae</taxon>
        <taxon>Corallococcus</taxon>
    </lineage>
</organism>
<dbReference type="KEGG" id="mmas:MYMAC_005951"/>
<dbReference type="Proteomes" id="UP000217343">
    <property type="component" value="Chromosome"/>
</dbReference>
<dbReference type="OrthoDB" id="9990176at2"/>
<dbReference type="EMBL" id="CP022203">
    <property type="protein sequence ID" value="ATB50296.1"/>
    <property type="molecule type" value="Genomic_DNA"/>
</dbReference>
<keyword evidence="1" id="KW-0472">Membrane</keyword>
<protein>
    <submittedName>
        <fullName evidence="2">Uncharacterized protein</fullName>
    </submittedName>
</protein>
<name>A0A250K4P0_9BACT</name>
<evidence type="ECO:0000313" key="3">
    <source>
        <dbReference type="Proteomes" id="UP000217343"/>
    </source>
</evidence>
<evidence type="ECO:0000313" key="2">
    <source>
        <dbReference type="EMBL" id="ATB50296.1"/>
    </source>
</evidence>
<dbReference type="AlphaFoldDB" id="A0A250K4P0"/>